<dbReference type="Gene3D" id="3.30.10.10">
    <property type="entry name" value="Trypsin Inhibitor V, subunit A"/>
    <property type="match status" value="1"/>
</dbReference>
<keyword evidence="3" id="KW-0722">Serine protease inhibitor</keyword>
<dbReference type="PRINTS" id="PR00292">
    <property type="entry name" value="POTATOINHBTR"/>
</dbReference>
<dbReference type="InterPro" id="IPR000864">
    <property type="entry name" value="Prot_inh_pot1"/>
</dbReference>
<dbReference type="Pfam" id="PF00280">
    <property type="entry name" value="potato_inhibit"/>
    <property type="match status" value="1"/>
</dbReference>
<evidence type="ECO:0000256" key="3">
    <source>
        <dbReference type="ARBA" id="ARBA00022900"/>
    </source>
</evidence>
<protein>
    <submittedName>
        <fullName evidence="4">Uncharacterized protein</fullName>
    </submittedName>
</protein>
<dbReference type="PANTHER" id="PTHR33091">
    <property type="entry name" value="PROTEIN, PUTATIVE, EXPRESSED-RELATED"/>
    <property type="match status" value="1"/>
</dbReference>
<keyword evidence="5" id="KW-1185">Reference proteome</keyword>
<dbReference type="PROSITE" id="PS00285">
    <property type="entry name" value="POTATO_INHIBITOR"/>
    <property type="match status" value="1"/>
</dbReference>
<reference evidence="4 5" key="1">
    <citation type="journal article" date="2023" name="Plants (Basel)">
        <title>Bridging the Gap: Combining Genomics and Transcriptomics Approaches to Understand Stylosanthes scabra, an Orphan Legume from the Brazilian Caatinga.</title>
        <authorList>
            <person name="Ferreira-Neto J.R.C."/>
            <person name="da Silva M.D."/>
            <person name="Binneck E."/>
            <person name="de Melo N.F."/>
            <person name="da Silva R.H."/>
            <person name="de Melo A.L.T.M."/>
            <person name="Pandolfi V."/>
            <person name="Bustamante F.O."/>
            <person name="Brasileiro-Vidal A.C."/>
            <person name="Benko-Iseppon A.M."/>
        </authorList>
    </citation>
    <scope>NUCLEOTIDE SEQUENCE [LARGE SCALE GENOMIC DNA]</scope>
    <source>
        <tissue evidence="4">Leaves</tissue>
    </source>
</reference>
<evidence type="ECO:0000313" key="5">
    <source>
        <dbReference type="Proteomes" id="UP001341840"/>
    </source>
</evidence>
<evidence type="ECO:0000256" key="2">
    <source>
        <dbReference type="ARBA" id="ARBA00022690"/>
    </source>
</evidence>
<comment type="similarity">
    <text evidence="1">Belongs to the protease inhibitor I13 (potato type I serine protease inhibitor) family.</text>
</comment>
<name>A0ABU6ZMD4_9FABA</name>
<proteinExistence type="inferred from homology"/>
<evidence type="ECO:0000313" key="4">
    <source>
        <dbReference type="EMBL" id="MED6223107.1"/>
    </source>
</evidence>
<dbReference type="SUPFAM" id="SSF54654">
    <property type="entry name" value="CI-2 family of serine protease inhibitors"/>
    <property type="match status" value="1"/>
</dbReference>
<dbReference type="Proteomes" id="UP001341840">
    <property type="component" value="Unassembled WGS sequence"/>
</dbReference>
<sequence>MALCPEKNSWPELVGAKGEEAAERIEEENPKIHAIVVLDGSIVTMDYRCSRVWVWVNKHGHVVRVPRRG</sequence>
<dbReference type="InterPro" id="IPR036354">
    <property type="entry name" value="Prot_inh_pot1_sf"/>
</dbReference>
<evidence type="ECO:0000256" key="1">
    <source>
        <dbReference type="ARBA" id="ARBA00008210"/>
    </source>
</evidence>
<comment type="caution">
    <text evidence="4">The sequence shown here is derived from an EMBL/GenBank/DDBJ whole genome shotgun (WGS) entry which is preliminary data.</text>
</comment>
<dbReference type="PANTHER" id="PTHR33091:SF83">
    <property type="entry name" value="SERINE PROTEASE INHIBITOR, POTATO INHIBITOR I-TYPE FAMILY PROTEIN-RELATED"/>
    <property type="match status" value="1"/>
</dbReference>
<dbReference type="EMBL" id="JASCZI010272665">
    <property type="protein sequence ID" value="MED6223107.1"/>
    <property type="molecule type" value="Genomic_DNA"/>
</dbReference>
<organism evidence="4 5">
    <name type="scientific">Stylosanthes scabra</name>
    <dbReference type="NCBI Taxonomy" id="79078"/>
    <lineage>
        <taxon>Eukaryota</taxon>
        <taxon>Viridiplantae</taxon>
        <taxon>Streptophyta</taxon>
        <taxon>Embryophyta</taxon>
        <taxon>Tracheophyta</taxon>
        <taxon>Spermatophyta</taxon>
        <taxon>Magnoliopsida</taxon>
        <taxon>eudicotyledons</taxon>
        <taxon>Gunneridae</taxon>
        <taxon>Pentapetalae</taxon>
        <taxon>rosids</taxon>
        <taxon>fabids</taxon>
        <taxon>Fabales</taxon>
        <taxon>Fabaceae</taxon>
        <taxon>Papilionoideae</taxon>
        <taxon>50 kb inversion clade</taxon>
        <taxon>dalbergioids sensu lato</taxon>
        <taxon>Dalbergieae</taxon>
        <taxon>Pterocarpus clade</taxon>
        <taxon>Stylosanthes</taxon>
    </lineage>
</organism>
<accession>A0ABU6ZMD4</accession>
<keyword evidence="2" id="KW-0646">Protease inhibitor</keyword>
<gene>
    <name evidence="4" type="ORF">PIB30_070802</name>
</gene>